<protein>
    <recommendedName>
        <fullName evidence="13">Heme A synthase</fullName>
        <shortName evidence="13">HAS</shortName>
        <ecNumber evidence="13">1.17.99.9</ecNumber>
    </recommendedName>
    <alternativeName>
        <fullName evidence="13">Cytochrome aa3-controlling protein</fullName>
    </alternativeName>
</protein>
<comment type="pathway">
    <text evidence="11 13">Porphyrin-containing compound metabolism; heme A biosynthesis; heme A from heme O: step 1/1.</text>
</comment>
<feature type="transmembrane region" description="Helical" evidence="13">
    <location>
        <begin position="253"/>
        <end position="271"/>
    </location>
</feature>
<evidence type="ECO:0000256" key="8">
    <source>
        <dbReference type="ARBA" id="ARBA00023004"/>
    </source>
</evidence>
<keyword evidence="15" id="KW-1185">Reference proteome</keyword>
<feature type="binding site" description="axial binding residue" evidence="13">
    <location>
        <position position="309"/>
    </location>
    <ligand>
        <name>heme</name>
        <dbReference type="ChEBI" id="CHEBI:30413"/>
    </ligand>
    <ligandPart>
        <name>Fe</name>
        <dbReference type="ChEBI" id="CHEBI:18248"/>
    </ligandPart>
</feature>
<feature type="transmembrane region" description="Helical" evidence="13">
    <location>
        <begin position="121"/>
        <end position="139"/>
    </location>
</feature>
<dbReference type="EC" id="1.17.99.9" evidence="13"/>
<dbReference type="EMBL" id="BNGU01000007">
    <property type="protein sequence ID" value="GHM59305.1"/>
    <property type="molecule type" value="Genomic_DNA"/>
</dbReference>
<accession>A0A8J3HUT5</accession>
<keyword evidence="10 13" id="KW-0472">Membrane</keyword>
<dbReference type="InterPro" id="IPR003780">
    <property type="entry name" value="COX15/CtaA_fam"/>
</dbReference>
<comment type="caution">
    <text evidence="14">The sequence shown here is derived from an EMBL/GenBank/DDBJ whole genome shotgun (WGS) entry which is preliminary data.</text>
</comment>
<dbReference type="InterPro" id="IPR023754">
    <property type="entry name" value="HemeA_Synthase_type2"/>
</dbReference>
<comment type="catalytic activity">
    <reaction evidence="12">
        <text>Fe(II)-heme o + 2 A + H2O = Fe(II)-heme a + 2 AH2</text>
        <dbReference type="Rhea" id="RHEA:63388"/>
        <dbReference type="ChEBI" id="CHEBI:13193"/>
        <dbReference type="ChEBI" id="CHEBI:15377"/>
        <dbReference type="ChEBI" id="CHEBI:17499"/>
        <dbReference type="ChEBI" id="CHEBI:60530"/>
        <dbReference type="ChEBI" id="CHEBI:61715"/>
        <dbReference type="EC" id="1.17.99.9"/>
    </reaction>
    <physiologicalReaction direction="left-to-right" evidence="12">
        <dbReference type="Rhea" id="RHEA:63389"/>
    </physiologicalReaction>
</comment>
<comment type="subcellular location">
    <subcellularLocation>
        <location evidence="13">Cell membrane</location>
        <topology evidence="13">Multi-pass membrane protein</topology>
    </subcellularLocation>
    <subcellularLocation>
        <location evidence="2">Membrane</location>
        <topology evidence="2">Multi-pass membrane protein</topology>
    </subcellularLocation>
</comment>
<name>A0A8J3HUT5_9RICK</name>
<evidence type="ECO:0000313" key="14">
    <source>
        <dbReference type="EMBL" id="GHM59305.1"/>
    </source>
</evidence>
<evidence type="ECO:0000313" key="15">
    <source>
        <dbReference type="Proteomes" id="UP000637906"/>
    </source>
</evidence>
<evidence type="ECO:0000256" key="5">
    <source>
        <dbReference type="ARBA" id="ARBA00022723"/>
    </source>
</evidence>
<comment type="subunit">
    <text evidence="13">Interacts with CtaB.</text>
</comment>
<evidence type="ECO:0000256" key="10">
    <source>
        <dbReference type="ARBA" id="ARBA00023136"/>
    </source>
</evidence>
<dbReference type="GO" id="GO:0005886">
    <property type="term" value="C:plasma membrane"/>
    <property type="evidence" value="ECO:0007669"/>
    <property type="project" value="UniProtKB-SubCell"/>
</dbReference>
<dbReference type="Pfam" id="PF02628">
    <property type="entry name" value="COX15-CtaA"/>
    <property type="match status" value="1"/>
</dbReference>
<evidence type="ECO:0000256" key="9">
    <source>
        <dbReference type="ARBA" id="ARBA00023133"/>
    </source>
</evidence>
<dbReference type="GO" id="GO:0046872">
    <property type="term" value="F:metal ion binding"/>
    <property type="evidence" value="ECO:0007669"/>
    <property type="project" value="UniProtKB-KW"/>
</dbReference>
<evidence type="ECO:0000256" key="7">
    <source>
        <dbReference type="ARBA" id="ARBA00023002"/>
    </source>
</evidence>
<comment type="similarity">
    <text evidence="13">Belongs to the COX15/CtaA family. Type 2 subfamily.</text>
</comment>
<dbReference type="GO" id="GO:0006784">
    <property type="term" value="P:heme A biosynthetic process"/>
    <property type="evidence" value="ECO:0007669"/>
    <property type="project" value="UniProtKB-UniRule"/>
</dbReference>
<evidence type="ECO:0000256" key="1">
    <source>
        <dbReference type="ARBA" id="ARBA00001970"/>
    </source>
</evidence>
<feature type="transmembrane region" description="Helical" evidence="13">
    <location>
        <begin position="278"/>
        <end position="299"/>
    </location>
</feature>
<feature type="transmembrane region" description="Helical" evidence="13">
    <location>
        <begin position="191"/>
        <end position="219"/>
    </location>
</feature>
<keyword evidence="8 13" id="KW-0408">Iron</keyword>
<dbReference type="UniPathway" id="UPA00269">
    <property type="reaction ID" value="UER00713"/>
</dbReference>
<dbReference type="PANTHER" id="PTHR23289:SF2">
    <property type="entry name" value="CYTOCHROME C OXIDASE ASSEMBLY PROTEIN COX15 HOMOLOG"/>
    <property type="match status" value="1"/>
</dbReference>
<gene>
    <name evidence="13 14" type="primary">ctaA</name>
    <name evidence="14" type="ORF">sL5_02980</name>
</gene>
<organism evidence="14 15">
    <name type="scientific">Candidatus Mesenet longicola</name>
    <dbReference type="NCBI Taxonomy" id="1892558"/>
    <lineage>
        <taxon>Bacteria</taxon>
        <taxon>Pseudomonadati</taxon>
        <taxon>Pseudomonadota</taxon>
        <taxon>Alphaproteobacteria</taxon>
        <taxon>Rickettsiales</taxon>
        <taxon>Anaplasmataceae</taxon>
        <taxon>Candidatus Mesenet</taxon>
    </lineage>
</organism>
<proteinExistence type="inferred from homology"/>
<evidence type="ECO:0000256" key="13">
    <source>
        <dbReference type="HAMAP-Rule" id="MF_01665"/>
    </source>
</evidence>
<evidence type="ECO:0000256" key="12">
    <source>
        <dbReference type="ARBA" id="ARBA00048044"/>
    </source>
</evidence>
<dbReference type="Proteomes" id="UP000637906">
    <property type="component" value="Unassembled WGS sequence"/>
</dbReference>
<comment type="function">
    <text evidence="13">Catalyzes the conversion of heme O to heme A by two successive hydroxylations of the methyl group at C8. The first hydroxylation forms heme I, the second hydroxylation results in an unstable dihydroxymethyl group, which spontaneously dehydrates, resulting in the formyl group of heme A.</text>
</comment>
<feature type="transmembrane region" description="Helical" evidence="13">
    <location>
        <begin position="305"/>
        <end position="324"/>
    </location>
</feature>
<dbReference type="AlphaFoldDB" id="A0A8J3HUT5"/>
<keyword evidence="3 13" id="KW-1003">Cell membrane</keyword>
<evidence type="ECO:0000256" key="4">
    <source>
        <dbReference type="ARBA" id="ARBA00022692"/>
    </source>
</evidence>
<reference evidence="14 15" key="1">
    <citation type="journal article" date="2021" name="Microb. Ecol.">
        <title>Candidatus Mesenet longicola: Novel Endosymbionts of Brontispa longissima that Induce Cytoplasmic Incompatibility.</title>
        <authorList>
            <person name="Takano S."/>
            <person name="Gotoh Y."/>
            <person name="Hayashi T."/>
        </authorList>
    </citation>
    <scope>NUCLEOTIDE SEQUENCE [LARGE SCALE GENOMIC DNA]</scope>
    <source>
        <strain evidence="14">L5</strain>
    </source>
</reference>
<evidence type="ECO:0000256" key="2">
    <source>
        <dbReference type="ARBA" id="ARBA00004141"/>
    </source>
</evidence>
<sequence>MKKEPVAIWLFFCCIMIIVMIFIGGVTRLTKAGLSITEWKPITGILPPLNKNQWLLEKEKYQKTPEYKVFNYDIDMGDFKKIYLIEYIHRLFARITGLIFCIPFIYFLIKKKLPKTLVIKLSIIFILGLIQGCAGWYMVRSGLVNQPHVSHYRLAMHLVLTLMIFSMLWLEFVEYIIDQKNKVEVSISSTVLLILILSLTFIQIIYGAFVAGLNAGLIYNTFPLMDDQIIPQDLFFMEPKWLNIFQNSVAVQFIHRNLAFIIITFTILVVIKNKKVKPLLILLLCLIVQATLGVITLLLKVPMVFASAHQVFAFISFAMNLYVLKMRKATK</sequence>
<comment type="cofactor">
    <cofactor evidence="1 13">
        <name>heme b</name>
        <dbReference type="ChEBI" id="CHEBI:60344"/>
    </cofactor>
</comment>
<keyword evidence="9 13" id="KW-0350">Heme biosynthesis</keyword>
<evidence type="ECO:0000256" key="3">
    <source>
        <dbReference type="ARBA" id="ARBA00022475"/>
    </source>
</evidence>
<keyword evidence="4 13" id="KW-0812">Transmembrane</keyword>
<feature type="transmembrane region" description="Helical" evidence="13">
    <location>
        <begin position="91"/>
        <end position="109"/>
    </location>
</feature>
<evidence type="ECO:0000256" key="11">
    <source>
        <dbReference type="ARBA" id="ARBA00044501"/>
    </source>
</evidence>
<feature type="binding site" description="axial binding residue" evidence="13">
    <location>
        <position position="255"/>
    </location>
    <ligand>
        <name>heme</name>
        <dbReference type="ChEBI" id="CHEBI:30413"/>
    </ligand>
    <ligandPart>
        <name>Fe</name>
        <dbReference type="ChEBI" id="CHEBI:18248"/>
    </ligandPart>
</feature>
<keyword evidence="5 13" id="KW-0479">Metal-binding</keyword>
<dbReference type="GO" id="GO:0016653">
    <property type="term" value="F:oxidoreductase activity, acting on NAD(P)H, heme protein as acceptor"/>
    <property type="evidence" value="ECO:0007669"/>
    <property type="project" value="TreeGrafter"/>
</dbReference>
<dbReference type="GO" id="GO:0120547">
    <property type="term" value="F:heme A synthase activity"/>
    <property type="evidence" value="ECO:0007669"/>
    <property type="project" value="UniProtKB-EC"/>
</dbReference>
<feature type="transmembrane region" description="Helical" evidence="13">
    <location>
        <begin position="7"/>
        <end position="26"/>
    </location>
</feature>
<evidence type="ECO:0000256" key="6">
    <source>
        <dbReference type="ARBA" id="ARBA00022989"/>
    </source>
</evidence>
<dbReference type="PANTHER" id="PTHR23289">
    <property type="entry name" value="CYTOCHROME C OXIDASE ASSEMBLY PROTEIN COX15"/>
    <property type="match status" value="1"/>
</dbReference>
<feature type="transmembrane region" description="Helical" evidence="13">
    <location>
        <begin position="151"/>
        <end position="170"/>
    </location>
</feature>
<keyword evidence="7 13" id="KW-0560">Oxidoreductase</keyword>
<keyword evidence="6 13" id="KW-1133">Transmembrane helix</keyword>
<dbReference type="HAMAP" id="MF_01665">
    <property type="entry name" value="HemeA_synth_type2"/>
    <property type="match status" value="1"/>
</dbReference>